<feature type="coiled-coil region" evidence="1">
    <location>
        <begin position="331"/>
        <end position="393"/>
    </location>
</feature>
<protein>
    <submittedName>
        <fullName evidence="3">Predicted protein</fullName>
    </submittedName>
</protein>
<organism evidence="4">
    <name type="scientific">Micromonas pusilla (strain CCMP1545)</name>
    <name type="common">Picoplanktonic green alga</name>
    <dbReference type="NCBI Taxonomy" id="564608"/>
    <lineage>
        <taxon>Eukaryota</taxon>
        <taxon>Viridiplantae</taxon>
        <taxon>Chlorophyta</taxon>
        <taxon>Mamiellophyceae</taxon>
        <taxon>Mamiellales</taxon>
        <taxon>Mamiellaceae</taxon>
        <taxon>Micromonas</taxon>
    </lineage>
</organism>
<dbReference type="EMBL" id="GG663742">
    <property type="protein sequence ID" value="EEH55389.1"/>
    <property type="molecule type" value="Genomic_DNA"/>
</dbReference>
<feature type="compositionally biased region" description="Basic and acidic residues" evidence="2">
    <location>
        <begin position="695"/>
        <end position="715"/>
    </location>
</feature>
<feature type="region of interest" description="Disordered" evidence="2">
    <location>
        <begin position="1227"/>
        <end position="1266"/>
    </location>
</feature>
<name>C1MX32_MICPC</name>
<feature type="compositionally biased region" description="Low complexity" evidence="2">
    <location>
        <begin position="1073"/>
        <end position="1098"/>
    </location>
</feature>
<dbReference type="GeneID" id="9685766"/>
<evidence type="ECO:0000313" key="4">
    <source>
        <dbReference type="Proteomes" id="UP000001876"/>
    </source>
</evidence>
<dbReference type="RefSeq" id="XP_003060620.1">
    <property type="nucleotide sequence ID" value="XM_003060574.1"/>
</dbReference>
<dbReference type="OrthoDB" id="10689130at2759"/>
<reference evidence="3 4" key="1">
    <citation type="journal article" date="2009" name="Science">
        <title>Green evolution and dynamic adaptations revealed by genomes of the marine picoeukaryotes Micromonas.</title>
        <authorList>
            <person name="Worden A.Z."/>
            <person name="Lee J.H."/>
            <person name="Mock T."/>
            <person name="Rouze P."/>
            <person name="Simmons M.P."/>
            <person name="Aerts A.L."/>
            <person name="Allen A.E."/>
            <person name="Cuvelier M.L."/>
            <person name="Derelle E."/>
            <person name="Everett M.V."/>
            <person name="Foulon E."/>
            <person name="Grimwood J."/>
            <person name="Gundlach H."/>
            <person name="Henrissat B."/>
            <person name="Napoli C."/>
            <person name="McDonald S.M."/>
            <person name="Parker M.S."/>
            <person name="Rombauts S."/>
            <person name="Salamov A."/>
            <person name="Von Dassow P."/>
            <person name="Badger J.H."/>
            <person name="Coutinho P.M."/>
            <person name="Demir E."/>
            <person name="Dubchak I."/>
            <person name="Gentemann C."/>
            <person name="Eikrem W."/>
            <person name="Gready J.E."/>
            <person name="John U."/>
            <person name="Lanier W."/>
            <person name="Lindquist E.A."/>
            <person name="Lucas S."/>
            <person name="Mayer K.F."/>
            <person name="Moreau H."/>
            <person name="Not F."/>
            <person name="Otillar R."/>
            <person name="Panaud O."/>
            <person name="Pangilinan J."/>
            <person name="Paulsen I."/>
            <person name="Piegu B."/>
            <person name="Poliakov A."/>
            <person name="Robbens S."/>
            <person name="Schmutz J."/>
            <person name="Toulza E."/>
            <person name="Wyss T."/>
            <person name="Zelensky A."/>
            <person name="Zhou K."/>
            <person name="Armbrust E.V."/>
            <person name="Bhattacharya D."/>
            <person name="Goodenough U.W."/>
            <person name="Van de Peer Y."/>
            <person name="Grigoriev I.V."/>
        </authorList>
    </citation>
    <scope>NUCLEOTIDE SEQUENCE [LARGE SCALE GENOMIC DNA]</scope>
    <source>
        <strain evidence="3 4">CCMP1545</strain>
    </source>
</reference>
<dbReference type="OMA" id="GTWGRPS"/>
<feature type="compositionally biased region" description="Polar residues" evidence="2">
    <location>
        <begin position="15"/>
        <end position="24"/>
    </location>
</feature>
<feature type="coiled-coil region" evidence="1">
    <location>
        <begin position="267"/>
        <end position="305"/>
    </location>
</feature>
<feature type="compositionally biased region" description="Basic and acidic residues" evidence="2">
    <location>
        <begin position="1198"/>
        <end position="1207"/>
    </location>
</feature>
<evidence type="ECO:0000256" key="1">
    <source>
        <dbReference type="SAM" id="Coils"/>
    </source>
</evidence>
<feature type="coiled-coil region" evidence="1">
    <location>
        <begin position="202"/>
        <end position="243"/>
    </location>
</feature>
<feature type="compositionally biased region" description="Acidic residues" evidence="2">
    <location>
        <begin position="538"/>
        <end position="547"/>
    </location>
</feature>
<accession>C1MX32</accession>
<feature type="region of interest" description="Disordered" evidence="2">
    <location>
        <begin position="881"/>
        <end position="1211"/>
    </location>
</feature>
<evidence type="ECO:0000256" key="2">
    <source>
        <dbReference type="SAM" id="MobiDB-lite"/>
    </source>
</evidence>
<feature type="compositionally biased region" description="Polar residues" evidence="2">
    <location>
        <begin position="89"/>
        <end position="105"/>
    </location>
</feature>
<feature type="compositionally biased region" description="Pro residues" evidence="2">
    <location>
        <begin position="890"/>
        <end position="902"/>
    </location>
</feature>
<feature type="region of interest" description="Disordered" evidence="2">
    <location>
        <begin position="1"/>
        <end position="25"/>
    </location>
</feature>
<dbReference type="KEGG" id="mpp:MICPUCDRAFT_60012"/>
<feature type="compositionally biased region" description="Basic and acidic residues" evidence="2">
    <location>
        <begin position="756"/>
        <end position="773"/>
    </location>
</feature>
<feature type="region of interest" description="Disordered" evidence="2">
    <location>
        <begin position="695"/>
        <end position="724"/>
    </location>
</feature>
<gene>
    <name evidence="3" type="ORF">MICPUCDRAFT_60012</name>
</gene>
<feature type="region of interest" description="Disordered" evidence="2">
    <location>
        <begin position="43"/>
        <end position="131"/>
    </location>
</feature>
<feature type="compositionally biased region" description="Basic and acidic residues" evidence="2">
    <location>
        <begin position="954"/>
        <end position="967"/>
    </location>
</feature>
<proteinExistence type="predicted"/>
<feature type="compositionally biased region" description="Basic and acidic residues" evidence="2">
    <location>
        <begin position="1"/>
        <end position="13"/>
    </location>
</feature>
<keyword evidence="4" id="KW-1185">Reference proteome</keyword>
<feature type="region of interest" description="Disordered" evidence="2">
    <location>
        <begin position="1306"/>
        <end position="1397"/>
    </location>
</feature>
<dbReference type="eggNOG" id="ENOG502SZNG">
    <property type="taxonomic scope" value="Eukaryota"/>
</dbReference>
<feature type="region of interest" description="Disordered" evidence="2">
    <location>
        <begin position="748"/>
        <end position="773"/>
    </location>
</feature>
<evidence type="ECO:0000313" key="3">
    <source>
        <dbReference type="EMBL" id="EEH55389.1"/>
    </source>
</evidence>
<sequence length="1397" mass="149554">MGYASDAREEHAHAQATTSPSIMKTSVHRLSFGIGGISELHAKDKETGFFKTTDTRDSTQELPYSDEVEDKERTPPSKMGKAGVVVRKSPNTVFSPLSVRSSATSGPLPGDRSLDSSFDPASYHDAADDRERELDASVDGGGVDDMDVASSVPSSAGDDVLMSVASSHSWLRRRSHGPATDTATALAPLPPSADEALLHRRASELRLALRVAEDALDKTRTRLETAEEARHEAEAEAVALRARVWTLEGAEALSGARLHDGSLDLLRGELLNEATEELEEAAKAANEAEERALKAVASLQQAEEAAAAVAAAANGEVETLSLEAAQARFRAQAEARDAAAARDAMKRAEDKQHEAELDAAKWREIGDRETIRSSNAEEEARRYKVEAEEAREAAAVSLARETDAVQHNNWLQQRVNALEEAEGNDAGAHYGEELRRVREKLTADAAKAADDLAAERSRRRALEAVLVEAGIADVAAAAAAAEAGATSAVAELEAQLAKAREEKDAMKRALDAATAAVNARSVKSSQDSWADALGLEANDGDAASEEDEPKKKDTATETEPPMTEEEEKDAKDVLLETAQKELAELQEVNKRLVMAREAHAEQVAASAAASTAAVDAALKRNNQAWAIKVAEAERAIAIAEENATAALDRLAVMEAECEAANKKLEGVHSREIAVEKLEASVAIAAEDAKKKEEALAAREAEAVEAEKEWEEKLTEARQAAAAAESKLADAETKLAQAVEDAAEAKRAAAESIAQAEEEREREVAEAEKEWEEKLTEARQATAEAEAKLARAERLAQEAMEESDHALLRADELEKERDGAQQELDLMREREATAELAAEAEVAFAALEAGEEAKMEAAEALAQARAEAATVRDELDALRESIRIEHHRETPPPTVRRVPPSPTMTPRGSVLDEPTKSSESPVRPSGVTVVQMMTDDECESEAAVMEPLSEDESPMEYKTRMRNDRDTDADSAGTNTPNSGAFLTRPRFASHNSSPALPSTPLLAKFAAVASPDPTGPEMRSKRDSPQSDATDMDVSEPESAAGGARNDGQWVWHPRKSEAQSTPTRASRKAIEAAEAAAKAARAADAAAEAAAETATRSKVARRLDVDNNEALRSLTSRRAQGRRSTPLRRGGASSSDEDDLCRMSDSDDESTPPTARGRHRRAATRRHRERSASPPREPKRSHSPERRHRSSTDAAWGEDRVARESNDSVTNVNHAASEAFAAVAASAHAAAEAASQALRGNSRNASRANSRGSSAHATPKPSPAKLAAAAFNAASPLTPSANRRSTSYIVERSIREGEATLQAMRASRATLASKSPALKQRRVSVADKTTASRAAKAHPPLTPETSRKSLSTSRSHASDPFGRPTGTWGRPSPSPVRPTAISSGAVKTSRHNHRYA</sequence>
<dbReference type="Proteomes" id="UP000001876">
    <property type="component" value="Unassembled WGS sequence"/>
</dbReference>
<feature type="coiled-coil region" evidence="1">
    <location>
        <begin position="482"/>
        <end position="516"/>
    </location>
</feature>
<feature type="region of interest" description="Disordered" evidence="2">
    <location>
        <begin position="537"/>
        <end position="570"/>
    </location>
</feature>
<keyword evidence="1" id="KW-0175">Coiled coil</keyword>
<feature type="compositionally biased region" description="Basic residues" evidence="2">
    <location>
        <begin position="1157"/>
        <end position="1170"/>
    </location>
</feature>
<feature type="compositionally biased region" description="Basic and acidic residues" evidence="2">
    <location>
        <begin position="43"/>
        <end position="59"/>
    </location>
</feature>
<feature type="compositionally biased region" description="Polar residues" evidence="2">
    <location>
        <begin position="971"/>
        <end position="980"/>
    </location>
</feature>